<dbReference type="PRINTS" id="PR00133">
    <property type="entry name" value="GLHYDRLASE3"/>
</dbReference>
<dbReference type="InterPro" id="IPR002772">
    <property type="entry name" value="Glyco_hydro_3_C"/>
</dbReference>
<dbReference type="InterPro" id="IPR050288">
    <property type="entry name" value="Cellulose_deg_GH3"/>
</dbReference>
<evidence type="ECO:0000256" key="3">
    <source>
        <dbReference type="ARBA" id="ARBA00023277"/>
    </source>
</evidence>
<sequence length="917" mass="101596">MGRYALDMEKYADLARTASAEGCVLLKNDNSTLPLKKGDKVAVFGRMAFHYYKSGLGSGGLVNTRYVVGILDALRACKDIALDEELIGIYEKWIKDHPYDEGEGWGLVPWSQEEMPVTEEMLQTASGDDVALVILGRTAGEDQDNTDKPGSYKLTRTEEDLIRKVSSQFSRTAVILNVGNIIDMKWVREFDPAAVLYAWQGGQEGGNGVCDVLTGRVNPCGKLTDTIAEDISDYPSTSNFGDLQKNYYKEDIYVGYRYFETFAKDKVLYPFGFGLSYTSFSVQASAEEKDEHTVCVKATVKNTGTKPGKEVLEVYAKAPQGVLDTPVRVLCGFAKTKELAAGEEEHITLEIPKNTFASYDDSGVTGHRDCFVLLEGTYTIYVGTDVRTAQKAGSYPQTFTVLEQLEEVCAPQKPFARMTRKPGDVIGYSDTPERIYGPYDRVEKPAEISQTGDKGYRLEDVYDKKISMETFVAQLSDEDLIMLFRGEGMCSPKVTPGTAAAFAGLTSSLRKFRIPAECASDGPSGIRMDCGTKAFSLPNGTLLGCTFNCELVRQLYEMTGLELRLNRVDTLLGPGLNIHRNPLNGRNFEYISEDPFLTGKMGAAQLQGLNIAGSTGTIKHFAANNQETKRHEADSIISVRALREIYLKGFEIAVKEGPARSVMTTYGPVNGVWTAGSYDLNTIVLRKDWGFSGIVMTDWWAKANHEGQPSDPRIHAVMAAAQNDVYMVTADAQDMQQDDMLEEFQKGNLTRGQLQRNAINILQFVLKSPAMLYEMDRISPEELKDRKNAAKDDPDVSKMMKFVTDEQGNIRISGGGWDTHQGKEILADLDMKAGSYELQMKVKSNLDDLAQLPVTVYLDNIIKGTLSFRGSKGQWVTQQIRFDTFEGHHYMKLYFGATGLTVDHIAFQLSGGADKEQ</sequence>
<evidence type="ECO:0000256" key="2">
    <source>
        <dbReference type="ARBA" id="ARBA00022801"/>
    </source>
</evidence>
<dbReference type="Pfam" id="PF01915">
    <property type="entry name" value="Glyco_hydro_3_C"/>
    <property type="match status" value="1"/>
</dbReference>
<dbReference type="Proteomes" id="UP000049979">
    <property type="component" value="Unassembled WGS sequence"/>
</dbReference>
<dbReference type="InterPro" id="IPR019800">
    <property type="entry name" value="Glyco_hydro_3_AS"/>
</dbReference>
<dbReference type="GO" id="GO:0004553">
    <property type="term" value="F:hydrolase activity, hydrolyzing O-glycosyl compounds"/>
    <property type="evidence" value="ECO:0007669"/>
    <property type="project" value="InterPro"/>
</dbReference>
<dbReference type="Pfam" id="PF00933">
    <property type="entry name" value="Glyco_hydro_3"/>
    <property type="match status" value="1"/>
</dbReference>
<dbReference type="GO" id="GO:0005975">
    <property type="term" value="P:carbohydrate metabolic process"/>
    <property type="evidence" value="ECO:0007669"/>
    <property type="project" value="InterPro"/>
</dbReference>
<dbReference type="SUPFAM" id="SSF51445">
    <property type="entry name" value="(Trans)glycosidases"/>
    <property type="match status" value="1"/>
</dbReference>
<dbReference type="InterPro" id="IPR036962">
    <property type="entry name" value="Glyco_hydro_3_N_sf"/>
</dbReference>
<dbReference type="OrthoDB" id="98455at2"/>
<feature type="domain" description="Fibronectin type III-like" evidence="5">
    <location>
        <begin position="310"/>
        <end position="386"/>
    </location>
</feature>
<evidence type="ECO:0000259" key="5">
    <source>
        <dbReference type="SMART" id="SM01217"/>
    </source>
</evidence>
<evidence type="ECO:0000256" key="1">
    <source>
        <dbReference type="ARBA" id="ARBA00005336"/>
    </source>
</evidence>
<dbReference type="Pfam" id="PF14310">
    <property type="entry name" value="Fn3-like"/>
    <property type="match status" value="1"/>
</dbReference>
<dbReference type="Gene3D" id="2.60.40.10">
    <property type="entry name" value="Immunoglobulins"/>
    <property type="match status" value="1"/>
</dbReference>
<reference evidence="7" key="1">
    <citation type="submission" date="2015-05" db="EMBL/GenBank/DDBJ databases">
        <authorList>
            <consortium name="Pathogen Informatics"/>
        </authorList>
    </citation>
    <scope>NUCLEOTIDE SEQUENCE [LARGE SCALE GENOMIC DNA]</scope>
    <source>
        <strain evidence="7">M72</strain>
    </source>
</reference>
<keyword evidence="2 4" id="KW-0378">Hydrolase</keyword>
<protein>
    <submittedName>
        <fullName evidence="6">Beta-glucosidase</fullName>
    </submittedName>
</protein>
<dbReference type="SMART" id="SM01217">
    <property type="entry name" value="Fn3_like"/>
    <property type="match status" value="1"/>
</dbReference>
<dbReference type="InterPro" id="IPR001764">
    <property type="entry name" value="Glyco_hydro_3_N"/>
</dbReference>
<keyword evidence="3" id="KW-0119">Carbohydrate metabolism</keyword>
<dbReference type="RefSeq" id="WP_055068713.1">
    <property type="nucleotide sequence ID" value="NZ_CP173697.1"/>
</dbReference>
<dbReference type="AlphaFoldDB" id="A0A0M6WYD6"/>
<dbReference type="PANTHER" id="PTHR42715">
    <property type="entry name" value="BETA-GLUCOSIDASE"/>
    <property type="match status" value="1"/>
</dbReference>
<keyword evidence="7" id="KW-1185">Reference proteome</keyword>
<evidence type="ECO:0000313" key="7">
    <source>
        <dbReference type="Proteomes" id="UP000049979"/>
    </source>
</evidence>
<comment type="similarity">
    <text evidence="1 4">Belongs to the glycosyl hydrolase 3 family.</text>
</comment>
<dbReference type="SUPFAM" id="SSF52279">
    <property type="entry name" value="Beta-D-glucan exohydrolase, C-terminal domain"/>
    <property type="match status" value="1"/>
</dbReference>
<gene>
    <name evidence="6" type="ORF">M72_15581</name>
</gene>
<dbReference type="InterPro" id="IPR036881">
    <property type="entry name" value="Glyco_hydro_3_C_sf"/>
</dbReference>
<proteinExistence type="inferred from homology"/>
<dbReference type="PROSITE" id="PS00775">
    <property type="entry name" value="GLYCOSYL_HYDROL_F3"/>
    <property type="match status" value="1"/>
</dbReference>
<organism evidence="6 7">
    <name type="scientific">Roseburia faecis</name>
    <dbReference type="NCBI Taxonomy" id="301302"/>
    <lineage>
        <taxon>Bacteria</taxon>
        <taxon>Bacillati</taxon>
        <taxon>Bacillota</taxon>
        <taxon>Clostridia</taxon>
        <taxon>Lachnospirales</taxon>
        <taxon>Lachnospiraceae</taxon>
        <taxon>Roseburia</taxon>
    </lineage>
</organism>
<dbReference type="PANTHER" id="PTHR42715:SF10">
    <property type="entry name" value="BETA-GLUCOSIDASE"/>
    <property type="match status" value="1"/>
</dbReference>
<evidence type="ECO:0000256" key="4">
    <source>
        <dbReference type="RuleBase" id="RU361161"/>
    </source>
</evidence>
<dbReference type="InterPro" id="IPR013783">
    <property type="entry name" value="Ig-like_fold"/>
</dbReference>
<dbReference type="InterPro" id="IPR017853">
    <property type="entry name" value="GH"/>
</dbReference>
<accession>A0A0M6WYD6</accession>
<dbReference type="Gene3D" id="3.20.20.300">
    <property type="entry name" value="Glycoside hydrolase, family 3, N-terminal domain"/>
    <property type="match status" value="1"/>
</dbReference>
<evidence type="ECO:0000313" key="6">
    <source>
        <dbReference type="EMBL" id="CRL42488.1"/>
    </source>
</evidence>
<keyword evidence="4" id="KW-0326">Glycosidase</keyword>
<dbReference type="InterPro" id="IPR026891">
    <property type="entry name" value="Fn3-like"/>
</dbReference>
<dbReference type="Gene3D" id="3.40.50.1700">
    <property type="entry name" value="Glycoside hydrolase family 3 C-terminal domain"/>
    <property type="match status" value="1"/>
</dbReference>
<name>A0A0M6WYD6_9FIRM</name>
<dbReference type="STRING" id="301302.ERS852420_01008"/>
<dbReference type="EMBL" id="CVRR01000071">
    <property type="protein sequence ID" value="CRL42488.1"/>
    <property type="molecule type" value="Genomic_DNA"/>
</dbReference>